<dbReference type="InterPro" id="IPR052337">
    <property type="entry name" value="SAT4-like"/>
</dbReference>
<dbReference type="EMBL" id="JAXOVC010000005">
    <property type="protein sequence ID" value="KAK4501398.1"/>
    <property type="molecule type" value="Genomic_DNA"/>
</dbReference>
<keyword evidence="4 7" id="KW-0472">Membrane</keyword>
<dbReference type="PANTHER" id="PTHR33048">
    <property type="entry name" value="PTH11-LIKE INTEGRAL MEMBRANE PROTEIN (AFU_ORTHOLOGUE AFUA_5G11245)"/>
    <property type="match status" value="1"/>
</dbReference>
<evidence type="ECO:0000256" key="4">
    <source>
        <dbReference type="ARBA" id="ARBA00023136"/>
    </source>
</evidence>
<evidence type="ECO:0000256" key="1">
    <source>
        <dbReference type="ARBA" id="ARBA00004141"/>
    </source>
</evidence>
<sequence length="401" mass="43922">MAASGHAPGSAVVGVTISFTVLAFMATVMRLYTRIGIVRNAGLDDVIITVALALTIVLTVTMCQQVRYGMGRHADTLSDNDNVQSLVWFWASVWVYYVALCFAKLSILLQYLRIFPEKRFRIGCFTLIGVIVGWTFWAFFSALFACWPIRHFWDKSIDGTCLNRLAVWFSNAAVNIITDVCTAILPLPVLKSLNLPKRQKMVLMVVFGLGGVTCVISILRLSALYAISKSSDVSWDNPLAAIWSSLEVNVGILCSCIPTLKGCITRYFPTLFSSSSYGASNHVRPSTFELAGNHGKSHASCTATVDREDRDRNRSGRFSRLGKRFAGGTAGAVEIKEMEDEENVSESGSSGRGVGRSPVPGIQVTTIVEQEEERKVRDEEIGAHESESIRGLVPAVPYEGT</sequence>
<feature type="compositionally biased region" description="Basic and acidic residues" evidence="6">
    <location>
        <begin position="372"/>
        <end position="388"/>
    </location>
</feature>
<evidence type="ECO:0000313" key="10">
    <source>
        <dbReference type="Proteomes" id="UP001305779"/>
    </source>
</evidence>
<feature type="transmembrane region" description="Helical" evidence="7">
    <location>
        <begin position="12"/>
        <end position="33"/>
    </location>
</feature>
<dbReference type="Proteomes" id="UP001305779">
    <property type="component" value="Unassembled WGS sequence"/>
</dbReference>
<feature type="compositionally biased region" description="Basic and acidic residues" evidence="6">
    <location>
        <begin position="305"/>
        <end position="314"/>
    </location>
</feature>
<feature type="compositionally biased region" description="Low complexity" evidence="6">
    <location>
        <begin position="345"/>
        <end position="361"/>
    </location>
</feature>
<comment type="caution">
    <text evidence="9">The sequence shown here is derived from an EMBL/GenBank/DDBJ whole genome shotgun (WGS) entry which is preliminary data.</text>
</comment>
<comment type="subcellular location">
    <subcellularLocation>
        <location evidence="1">Membrane</location>
        <topology evidence="1">Multi-pass membrane protein</topology>
    </subcellularLocation>
</comment>
<gene>
    <name evidence="9" type="ORF">PRZ48_007207</name>
</gene>
<comment type="similarity">
    <text evidence="5">Belongs to the SAT4 family.</text>
</comment>
<evidence type="ECO:0000256" key="7">
    <source>
        <dbReference type="SAM" id="Phobius"/>
    </source>
</evidence>
<keyword evidence="3 7" id="KW-1133">Transmembrane helix</keyword>
<feature type="transmembrane region" description="Helical" evidence="7">
    <location>
        <begin position="165"/>
        <end position="190"/>
    </location>
</feature>
<accession>A0ABR0EKT0</accession>
<feature type="transmembrane region" description="Helical" evidence="7">
    <location>
        <begin position="239"/>
        <end position="260"/>
    </location>
</feature>
<feature type="region of interest" description="Disordered" evidence="6">
    <location>
        <begin position="294"/>
        <end position="401"/>
    </location>
</feature>
<evidence type="ECO:0000313" key="9">
    <source>
        <dbReference type="EMBL" id="KAK4501398.1"/>
    </source>
</evidence>
<keyword evidence="10" id="KW-1185">Reference proteome</keyword>
<feature type="transmembrane region" description="Helical" evidence="7">
    <location>
        <begin position="45"/>
        <end position="67"/>
    </location>
</feature>
<dbReference type="InterPro" id="IPR049326">
    <property type="entry name" value="Rhodopsin_dom_fungi"/>
</dbReference>
<evidence type="ECO:0000256" key="5">
    <source>
        <dbReference type="ARBA" id="ARBA00038359"/>
    </source>
</evidence>
<dbReference type="Pfam" id="PF20684">
    <property type="entry name" value="Fung_rhodopsin"/>
    <property type="match status" value="1"/>
</dbReference>
<feature type="transmembrane region" description="Helical" evidence="7">
    <location>
        <begin position="124"/>
        <end position="145"/>
    </location>
</feature>
<dbReference type="PANTHER" id="PTHR33048:SF132">
    <property type="entry name" value="MEMBRANE PROTEIN, PUTATIVE (AFU_ORTHOLOGUE AFUA_6G07820)-RELATED"/>
    <property type="match status" value="1"/>
</dbReference>
<evidence type="ECO:0000259" key="8">
    <source>
        <dbReference type="Pfam" id="PF20684"/>
    </source>
</evidence>
<evidence type="ECO:0000256" key="6">
    <source>
        <dbReference type="SAM" id="MobiDB-lite"/>
    </source>
</evidence>
<name>A0ABR0EKT0_ZASCE</name>
<evidence type="ECO:0000256" key="3">
    <source>
        <dbReference type="ARBA" id="ARBA00022989"/>
    </source>
</evidence>
<feature type="transmembrane region" description="Helical" evidence="7">
    <location>
        <begin position="202"/>
        <end position="227"/>
    </location>
</feature>
<organism evidence="9 10">
    <name type="scientific">Zasmidium cellare</name>
    <name type="common">Wine cellar mold</name>
    <name type="synonym">Racodium cellare</name>
    <dbReference type="NCBI Taxonomy" id="395010"/>
    <lineage>
        <taxon>Eukaryota</taxon>
        <taxon>Fungi</taxon>
        <taxon>Dikarya</taxon>
        <taxon>Ascomycota</taxon>
        <taxon>Pezizomycotina</taxon>
        <taxon>Dothideomycetes</taxon>
        <taxon>Dothideomycetidae</taxon>
        <taxon>Mycosphaerellales</taxon>
        <taxon>Mycosphaerellaceae</taxon>
        <taxon>Zasmidium</taxon>
    </lineage>
</organism>
<feature type="transmembrane region" description="Helical" evidence="7">
    <location>
        <begin position="87"/>
        <end position="112"/>
    </location>
</feature>
<keyword evidence="2 7" id="KW-0812">Transmembrane</keyword>
<proteinExistence type="inferred from homology"/>
<reference evidence="9 10" key="1">
    <citation type="journal article" date="2023" name="G3 (Bethesda)">
        <title>A chromosome-level genome assembly of Zasmidium syzygii isolated from banana leaves.</title>
        <authorList>
            <person name="van Westerhoven A.C."/>
            <person name="Mehrabi R."/>
            <person name="Talebi R."/>
            <person name="Steentjes M.B.F."/>
            <person name="Corcolon B."/>
            <person name="Chong P.A."/>
            <person name="Kema G.H.J."/>
            <person name="Seidl M.F."/>
        </authorList>
    </citation>
    <scope>NUCLEOTIDE SEQUENCE [LARGE SCALE GENOMIC DNA]</scope>
    <source>
        <strain evidence="9 10">P124</strain>
    </source>
</reference>
<evidence type="ECO:0000256" key="2">
    <source>
        <dbReference type="ARBA" id="ARBA00022692"/>
    </source>
</evidence>
<protein>
    <recommendedName>
        <fullName evidence="8">Rhodopsin domain-containing protein</fullName>
    </recommendedName>
</protein>
<feature type="domain" description="Rhodopsin" evidence="8">
    <location>
        <begin position="29"/>
        <end position="265"/>
    </location>
</feature>